<dbReference type="Proteomes" id="UP000319663">
    <property type="component" value="Unassembled WGS sequence"/>
</dbReference>
<dbReference type="EMBL" id="VIFY01000088">
    <property type="protein sequence ID" value="TQB71141.1"/>
    <property type="molecule type" value="Genomic_DNA"/>
</dbReference>
<evidence type="ECO:0000313" key="3">
    <source>
        <dbReference type="EMBL" id="TQB71141.1"/>
    </source>
</evidence>
<accession>A0A507QT54</accession>
<feature type="region of interest" description="Disordered" evidence="1">
    <location>
        <begin position="597"/>
        <end position="617"/>
    </location>
</feature>
<dbReference type="STRING" id="5098.A0A507QT54"/>
<dbReference type="OrthoDB" id="3692311at2759"/>
<evidence type="ECO:0000313" key="4">
    <source>
        <dbReference type="Proteomes" id="UP000319663"/>
    </source>
</evidence>
<evidence type="ECO:0000256" key="2">
    <source>
        <dbReference type="SAM" id="Phobius"/>
    </source>
</evidence>
<feature type="transmembrane region" description="Helical" evidence="2">
    <location>
        <begin position="84"/>
        <end position="105"/>
    </location>
</feature>
<gene>
    <name evidence="3" type="ORF">MPDQ_007797</name>
</gene>
<sequence>MDTTTHPDQARGQRSFRPLSHYSRLSSTAEVDVLARIRSNTPSPGTLSWRPLAVGLLAAVPFVLLLIAALALNNRAISTSAWSAVQIAIKVAVTLFPFCFAVVVGHTAQKVAQLRLEHGAPVSILQQWMGSTTVFSAIATQLTLRSFNPLGLGLLCVWTLSPVGAQAALRMLSASFRTTSSSPVLAYLNVTATSRLLPAASLSYPNTAADQMFVASLVTTSRTEQSSTDLWGNVKIPILGNQTTWMQSAGQGDPVYSTLIGLPVLGLLENGNTTATVTTSYLSFNCSGLRTWQNYSSFASGQALTYLNGSSLKATVFWSSRNYKGGFIDGDYTVGTCSVVSVPIEASMSCSRTSDITSVQGDCTITSAMVKDGAEESRLLPEVFHNADSFNISAWSIQNAMPPILGHLPTVMDIFMAGSSSSYTSFGTANITLSELDPTVFSHRLTQLVNSFYMARLGYQFVAESSLSVPSINITGSSAARGSDILQYQSNLAQFTVTRGRGLEQESVLRCSVHWAWFMFFLLATLVLIASSVVTSLVTARSRGPEILGFISTLTRDNPNFEFSKIPSTLNGWDRARLLGDVSIRFGDVGGKDGGPGSLDIGLTSSTTRSRPDREYL</sequence>
<feature type="transmembrane region" description="Helical" evidence="2">
    <location>
        <begin position="52"/>
        <end position="72"/>
    </location>
</feature>
<reference evidence="3 4" key="1">
    <citation type="submission" date="2019-06" db="EMBL/GenBank/DDBJ databases">
        <title>Wine fermentation using esterase from Monascus purpureus.</title>
        <authorList>
            <person name="Geng C."/>
            <person name="Zhang Y."/>
        </authorList>
    </citation>
    <scope>NUCLEOTIDE SEQUENCE [LARGE SCALE GENOMIC DNA]</scope>
    <source>
        <strain evidence="3">HQ1</strain>
    </source>
</reference>
<keyword evidence="2" id="KW-0812">Transmembrane</keyword>
<keyword evidence="4" id="KW-1185">Reference proteome</keyword>
<evidence type="ECO:0000256" key="1">
    <source>
        <dbReference type="SAM" id="MobiDB-lite"/>
    </source>
</evidence>
<keyword evidence="2" id="KW-1133">Transmembrane helix</keyword>
<protein>
    <submittedName>
        <fullName evidence="3">Uncharacterized protein</fullName>
    </submittedName>
</protein>
<keyword evidence="2" id="KW-0472">Membrane</keyword>
<comment type="caution">
    <text evidence="3">The sequence shown here is derived from an EMBL/GenBank/DDBJ whole genome shotgun (WGS) entry which is preliminary data.</text>
</comment>
<name>A0A507QT54_MONPU</name>
<dbReference type="AlphaFoldDB" id="A0A507QT54"/>
<proteinExistence type="predicted"/>
<feature type="transmembrane region" description="Helical" evidence="2">
    <location>
        <begin position="515"/>
        <end position="538"/>
    </location>
</feature>
<organism evidence="3 4">
    <name type="scientific">Monascus purpureus</name>
    <name type="common">Red mold</name>
    <name type="synonym">Monascus anka</name>
    <dbReference type="NCBI Taxonomy" id="5098"/>
    <lineage>
        <taxon>Eukaryota</taxon>
        <taxon>Fungi</taxon>
        <taxon>Dikarya</taxon>
        <taxon>Ascomycota</taxon>
        <taxon>Pezizomycotina</taxon>
        <taxon>Eurotiomycetes</taxon>
        <taxon>Eurotiomycetidae</taxon>
        <taxon>Eurotiales</taxon>
        <taxon>Aspergillaceae</taxon>
        <taxon>Monascus</taxon>
    </lineage>
</organism>